<evidence type="ECO:0000313" key="3">
    <source>
        <dbReference type="Proteomes" id="UP001302494"/>
    </source>
</evidence>
<dbReference type="InterPro" id="IPR050900">
    <property type="entry name" value="Transposase_IS3/IS150/IS904"/>
</dbReference>
<name>A0AA96GPH9_9BACT</name>
<evidence type="ECO:0000313" key="2">
    <source>
        <dbReference type="EMBL" id="WNM64010.1"/>
    </source>
</evidence>
<dbReference type="InterPro" id="IPR025948">
    <property type="entry name" value="HTH-like_dom"/>
</dbReference>
<protein>
    <submittedName>
        <fullName evidence="2">IS3 family transposase</fullName>
    </submittedName>
</protein>
<dbReference type="AlphaFoldDB" id="A0AA96GPH9"/>
<organism evidence="2 3">
    <name type="scientific">Candidatus Nitrospira neomarina</name>
    <dbReference type="NCBI Taxonomy" id="3020899"/>
    <lineage>
        <taxon>Bacteria</taxon>
        <taxon>Pseudomonadati</taxon>
        <taxon>Nitrospirota</taxon>
        <taxon>Nitrospiria</taxon>
        <taxon>Nitrospirales</taxon>
        <taxon>Nitrospiraceae</taxon>
        <taxon>Nitrospira</taxon>
    </lineage>
</organism>
<dbReference type="KEGG" id="nneo:PQG83_09715"/>
<dbReference type="Pfam" id="PF13276">
    <property type="entry name" value="HTH_21"/>
    <property type="match status" value="1"/>
</dbReference>
<gene>
    <name evidence="2" type="ORF">PQG83_09715</name>
</gene>
<reference evidence="2 3" key="1">
    <citation type="submission" date="2023-01" db="EMBL/GenBank/DDBJ databases">
        <title>Cultivation and genomic characterization of new, ubiquitous marine nitrite-oxidizing bacteria from the Nitrospirales.</title>
        <authorList>
            <person name="Mueller A.J."/>
            <person name="Daebeler A."/>
            <person name="Herbold C.W."/>
            <person name="Kirkegaard R.H."/>
            <person name="Daims H."/>
        </authorList>
    </citation>
    <scope>NUCLEOTIDE SEQUENCE [LARGE SCALE GENOMIC DNA]</scope>
    <source>
        <strain evidence="2 3">DK</strain>
    </source>
</reference>
<dbReference type="RefSeq" id="WP_312748876.1">
    <property type="nucleotide sequence ID" value="NZ_CP116968.1"/>
</dbReference>
<dbReference type="PANTHER" id="PTHR46889:SF4">
    <property type="entry name" value="TRANSPOSASE INSO FOR INSERTION SEQUENCE ELEMENT IS911B-RELATED"/>
    <property type="match status" value="1"/>
</dbReference>
<proteinExistence type="predicted"/>
<keyword evidence="3" id="KW-1185">Reference proteome</keyword>
<dbReference type="EMBL" id="CP116968">
    <property type="protein sequence ID" value="WNM64010.1"/>
    <property type="molecule type" value="Genomic_DNA"/>
</dbReference>
<dbReference type="PANTHER" id="PTHR46889">
    <property type="entry name" value="TRANSPOSASE INSF FOR INSERTION SEQUENCE IS3B-RELATED"/>
    <property type="match status" value="1"/>
</dbReference>
<accession>A0AA96GPH9</accession>
<sequence length="167" mass="19779">MRFAFIHRERLRYPLTVLCQVLQVSRIWYYAFLKGRPPAPDHAMCAQVRRLHYASRRTYGQRPLCQALRAEGVLVGRWRTRTLMRHAGVNVKPKRPWVPRTTDSRHGEPVAPNRLERQFTIETPNQMWGSDITDLPTQEGWLYLAGGWISFPERLWAGPWHLPWRPR</sequence>
<evidence type="ECO:0000259" key="1">
    <source>
        <dbReference type="Pfam" id="PF13276"/>
    </source>
</evidence>
<dbReference type="Proteomes" id="UP001302494">
    <property type="component" value="Chromosome"/>
</dbReference>
<feature type="domain" description="HTH-like" evidence="1">
    <location>
        <begin position="46"/>
        <end position="96"/>
    </location>
</feature>